<keyword evidence="6" id="KW-1278">Translocase</keyword>
<dbReference type="SFLD" id="SFLDS00003">
    <property type="entry name" value="Haloacid_Dehalogenase"/>
    <property type="match status" value="1"/>
</dbReference>
<accession>A0A4V1IZX8</accession>
<evidence type="ECO:0000259" key="11">
    <source>
        <dbReference type="Pfam" id="PF00689"/>
    </source>
</evidence>
<dbReference type="Pfam" id="PF00689">
    <property type="entry name" value="Cation_ATPase_C"/>
    <property type="match status" value="1"/>
</dbReference>
<dbReference type="GO" id="GO:0006883">
    <property type="term" value="P:intracellular sodium ion homeostasis"/>
    <property type="evidence" value="ECO:0007669"/>
    <property type="project" value="TreeGrafter"/>
</dbReference>
<evidence type="ECO:0000256" key="1">
    <source>
        <dbReference type="ARBA" id="ARBA00004651"/>
    </source>
</evidence>
<keyword evidence="5" id="KW-0067">ATP-binding</keyword>
<dbReference type="InterPro" id="IPR023299">
    <property type="entry name" value="ATPase_P-typ_cyto_dom_N"/>
</dbReference>
<evidence type="ECO:0000256" key="6">
    <source>
        <dbReference type="ARBA" id="ARBA00022967"/>
    </source>
</evidence>
<dbReference type="Pfam" id="PF00122">
    <property type="entry name" value="E1-E2_ATPase"/>
    <property type="match status" value="1"/>
</dbReference>
<dbReference type="SFLD" id="SFLDF00027">
    <property type="entry name" value="p-type_atpase"/>
    <property type="match status" value="1"/>
</dbReference>
<name>A0A4V1IZX8_ROZAC</name>
<dbReference type="InterPro" id="IPR036412">
    <property type="entry name" value="HAD-like_sf"/>
</dbReference>
<evidence type="ECO:0000313" key="13">
    <source>
        <dbReference type="EMBL" id="RKP19609.1"/>
    </source>
</evidence>
<dbReference type="Gene3D" id="2.70.150.10">
    <property type="entry name" value="Calcium-transporting ATPase, cytoplasmic transduction domain A"/>
    <property type="match status" value="1"/>
</dbReference>
<dbReference type="Pfam" id="PF00702">
    <property type="entry name" value="Hydrolase"/>
    <property type="match status" value="1"/>
</dbReference>
<dbReference type="GO" id="GO:0005391">
    <property type="term" value="F:P-type sodium:potassium-exchanging transporter activity"/>
    <property type="evidence" value="ECO:0007669"/>
    <property type="project" value="TreeGrafter"/>
</dbReference>
<dbReference type="InterPro" id="IPR006068">
    <property type="entry name" value="ATPase_P-typ_cation-transptr_C"/>
</dbReference>
<dbReference type="Pfam" id="PF13246">
    <property type="entry name" value="Cation_ATPase"/>
    <property type="match status" value="1"/>
</dbReference>
<feature type="non-terminal residue" evidence="13">
    <location>
        <position position="1"/>
    </location>
</feature>
<dbReference type="InterPro" id="IPR044492">
    <property type="entry name" value="P_typ_ATPase_HD_dom"/>
</dbReference>
<dbReference type="PANTHER" id="PTHR43294:SF21">
    <property type="entry name" value="CATION TRANSPORTING ATPASE"/>
    <property type="match status" value="1"/>
</dbReference>
<feature type="transmembrane region" description="Helical" evidence="9">
    <location>
        <begin position="355"/>
        <end position="374"/>
    </location>
</feature>
<dbReference type="GO" id="GO:0016887">
    <property type="term" value="F:ATP hydrolysis activity"/>
    <property type="evidence" value="ECO:0007669"/>
    <property type="project" value="InterPro"/>
</dbReference>
<dbReference type="InterPro" id="IPR008250">
    <property type="entry name" value="ATPase_P-typ_transduc_dom_A_sf"/>
</dbReference>
<dbReference type="InterPro" id="IPR023214">
    <property type="entry name" value="HAD_sf"/>
</dbReference>
<keyword evidence="7 9" id="KW-1133">Transmembrane helix</keyword>
<dbReference type="SUPFAM" id="SSF81665">
    <property type="entry name" value="Calcium ATPase, transmembrane domain M"/>
    <property type="match status" value="1"/>
</dbReference>
<dbReference type="GO" id="GO:0036376">
    <property type="term" value="P:sodium ion export across plasma membrane"/>
    <property type="evidence" value="ECO:0007669"/>
    <property type="project" value="TreeGrafter"/>
</dbReference>
<keyword evidence="4" id="KW-0547">Nucleotide-binding</keyword>
<gene>
    <name evidence="13" type="ORF">ROZALSC1DRAFT_28813</name>
</gene>
<dbReference type="AlphaFoldDB" id="A0A4V1IZX8"/>
<keyword evidence="2" id="KW-1003">Cell membrane</keyword>
<evidence type="ECO:0000256" key="8">
    <source>
        <dbReference type="ARBA" id="ARBA00023136"/>
    </source>
</evidence>
<evidence type="ECO:0000313" key="14">
    <source>
        <dbReference type="Proteomes" id="UP000281549"/>
    </source>
</evidence>
<sequence length="908" mass="101000">YHSVAAEIQNILEKQRGKRYAKKRTLSLEIPSNRMSDFGKEKRKSSVMDIVSVKEKKLSIWKRLFSKPLENNEIVNDEANKTLHLDSIENLLTKFQVDANVGLLDSQLQEKRKNENKNNIITVKQKSLFVSYLEELVGGFSIALWFGVILCFVSWGVLGGDKYDLVLGIVLIIVIFSSTTFSFIKQIQTQNLMKNFNEMIPINCKVLRNSEWIEVPSTDLYVGDIVQVDSGSNFPADLRIIEQKSARCEKSSLTGEPELINMTVEASDRNFYESTNMAFLGCLLAEGSVKGLVVQTGENTVMGRIAFIASKSAPKSSSFKTEVTRFVKIIGTLAIVTSVTLFLIWYFGIRPTRPNFLSLSIFLTCCVAVIVAFIPDGLPIAMIASLTIKLPSVESLGSTTVIASDKTGTLSMNKMTVNRFIVYENSGMKIIPTEDLKINIAESSNVSWLCRVGLLCTSSNLTTDGKISAANATEDAIIQAIQTKASYFEFSSLFPKIAEIPFSSRRKYHLSFHETKGNERVIFIKGALEILLSFAVYIEYSSERIELTDELKMAVLKDNEEFASQGQRIVAMAYREIESSENITPESGESEILKDLIFLGFTTIYDPPRPNVKEAITKCRKAGVRVFMVTGDHPSTAVSFAKSVGLMDHNSNVLSVSQIQERITSAESRFTTNSATHSAPWYKRPFTASVNPYDNRKLIKEGIVITGNDIALLEDSDWDNVLSYEQIVFARTTPQHKLEIVKQLQRRGERVTVTGDGLNDAPAMRQADVGIAMGIVGTQVSQDAADMILLSEDFLGIVKGIEIGRVVFENLKKVIIYLLPAGSFSEILPVLALVFLGLPLALSPFLMIVICVLTDVIGSLALVKEPPEINIMKRKPRNPNKENLVDIKMILIGYFQTSVHPFTAFIRL</sequence>
<dbReference type="GO" id="GO:1902600">
    <property type="term" value="P:proton transmembrane transport"/>
    <property type="evidence" value="ECO:0007669"/>
    <property type="project" value="TreeGrafter"/>
</dbReference>
<dbReference type="InterPro" id="IPR001757">
    <property type="entry name" value="P_typ_ATPase"/>
</dbReference>
<dbReference type="PANTHER" id="PTHR43294">
    <property type="entry name" value="SODIUM/POTASSIUM-TRANSPORTING ATPASE SUBUNIT ALPHA"/>
    <property type="match status" value="1"/>
</dbReference>
<dbReference type="InterPro" id="IPR023298">
    <property type="entry name" value="ATPase_P-typ_TM_dom_sf"/>
</dbReference>
<dbReference type="EMBL" id="ML005195">
    <property type="protein sequence ID" value="RKP19609.1"/>
    <property type="molecule type" value="Genomic_DNA"/>
</dbReference>
<dbReference type="SUPFAM" id="SSF81660">
    <property type="entry name" value="Metal cation-transporting ATPase, ATP-binding domain N"/>
    <property type="match status" value="1"/>
</dbReference>
<proteinExistence type="predicted"/>
<dbReference type="GO" id="GO:0005886">
    <property type="term" value="C:plasma membrane"/>
    <property type="evidence" value="ECO:0007669"/>
    <property type="project" value="UniProtKB-SubCell"/>
</dbReference>
<evidence type="ECO:0000256" key="7">
    <source>
        <dbReference type="ARBA" id="ARBA00022989"/>
    </source>
</evidence>
<feature type="transmembrane region" description="Helical" evidence="9">
    <location>
        <begin position="884"/>
        <end position="906"/>
    </location>
</feature>
<feature type="domain" description="P-type ATPase A" evidence="10">
    <location>
        <begin position="198"/>
        <end position="306"/>
    </location>
</feature>
<evidence type="ECO:0000256" key="5">
    <source>
        <dbReference type="ARBA" id="ARBA00022840"/>
    </source>
</evidence>
<dbReference type="Gene3D" id="1.20.1110.10">
    <property type="entry name" value="Calcium-transporting ATPase, transmembrane domain"/>
    <property type="match status" value="1"/>
</dbReference>
<dbReference type="GO" id="GO:0030007">
    <property type="term" value="P:intracellular potassium ion homeostasis"/>
    <property type="evidence" value="ECO:0007669"/>
    <property type="project" value="TreeGrafter"/>
</dbReference>
<organism evidence="13 14">
    <name type="scientific">Rozella allomycis (strain CSF55)</name>
    <dbReference type="NCBI Taxonomy" id="988480"/>
    <lineage>
        <taxon>Eukaryota</taxon>
        <taxon>Fungi</taxon>
        <taxon>Fungi incertae sedis</taxon>
        <taxon>Cryptomycota</taxon>
        <taxon>Cryptomycota incertae sedis</taxon>
        <taxon>Rozella</taxon>
    </lineage>
</organism>
<dbReference type="GO" id="GO:0005524">
    <property type="term" value="F:ATP binding"/>
    <property type="evidence" value="ECO:0007669"/>
    <property type="project" value="UniProtKB-KW"/>
</dbReference>
<feature type="transmembrane region" description="Helical" evidence="9">
    <location>
        <begin position="326"/>
        <end position="349"/>
    </location>
</feature>
<evidence type="ECO:0000259" key="12">
    <source>
        <dbReference type="Pfam" id="PF00690"/>
    </source>
</evidence>
<feature type="transmembrane region" description="Helical" evidence="9">
    <location>
        <begin position="136"/>
        <end position="159"/>
    </location>
</feature>
<dbReference type="GO" id="GO:1990573">
    <property type="term" value="P:potassium ion import across plasma membrane"/>
    <property type="evidence" value="ECO:0007669"/>
    <property type="project" value="TreeGrafter"/>
</dbReference>
<dbReference type="Proteomes" id="UP000281549">
    <property type="component" value="Unassembled WGS sequence"/>
</dbReference>
<evidence type="ECO:0000256" key="9">
    <source>
        <dbReference type="SAM" id="Phobius"/>
    </source>
</evidence>
<reference evidence="14" key="1">
    <citation type="journal article" date="2018" name="Nat. Microbiol.">
        <title>Leveraging single-cell genomics to expand the fungal tree of life.</title>
        <authorList>
            <person name="Ahrendt S.R."/>
            <person name="Quandt C.A."/>
            <person name="Ciobanu D."/>
            <person name="Clum A."/>
            <person name="Salamov A."/>
            <person name="Andreopoulos B."/>
            <person name="Cheng J.F."/>
            <person name="Woyke T."/>
            <person name="Pelin A."/>
            <person name="Henrissat B."/>
            <person name="Reynolds N.K."/>
            <person name="Benny G.L."/>
            <person name="Smith M.E."/>
            <person name="James T.Y."/>
            <person name="Grigoriev I.V."/>
        </authorList>
    </citation>
    <scope>NUCLEOTIDE SEQUENCE [LARGE SCALE GENOMIC DNA]</scope>
    <source>
        <strain evidence="14">CSF55</strain>
    </source>
</reference>
<evidence type="ECO:0000259" key="10">
    <source>
        <dbReference type="Pfam" id="PF00122"/>
    </source>
</evidence>
<evidence type="ECO:0000256" key="3">
    <source>
        <dbReference type="ARBA" id="ARBA00022692"/>
    </source>
</evidence>
<dbReference type="Pfam" id="PF00690">
    <property type="entry name" value="Cation_ATPase_N"/>
    <property type="match status" value="1"/>
</dbReference>
<protein>
    <submittedName>
        <fullName evidence="13">Calcium ATPase</fullName>
    </submittedName>
</protein>
<dbReference type="PRINTS" id="PR00121">
    <property type="entry name" value="NAKATPASE"/>
</dbReference>
<dbReference type="Gene3D" id="3.40.50.1000">
    <property type="entry name" value="HAD superfamily/HAD-like"/>
    <property type="match status" value="1"/>
</dbReference>
<feature type="domain" description="Cation-transporting P-type ATPase C-terminal" evidence="11">
    <location>
        <begin position="839"/>
        <end position="896"/>
    </location>
</feature>
<dbReference type="InterPro" id="IPR050510">
    <property type="entry name" value="Cation_transp_ATPase_P-type"/>
</dbReference>
<feature type="transmembrane region" description="Helical" evidence="9">
    <location>
        <begin position="814"/>
        <end position="838"/>
    </location>
</feature>
<dbReference type="Gene3D" id="3.40.1110.10">
    <property type="entry name" value="Calcium-transporting ATPase, cytoplasmic domain N"/>
    <property type="match status" value="1"/>
</dbReference>
<comment type="subcellular location">
    <subcellularLocation>
        <location evidence="1">Cell membrane</location>
        <topology evidence="1">Multi-pass membrane protein</topology>
    </subcellularLocation>
</comment>
<keyword evidence="3 9" id="KW-0812">Transmembrane</keyword>
<feature type="domain" description="Cation-transporting P-type ATPase N-terminal" evidence="12">
    <location>
        <begin position="84"/>
        <end position="151"/>
    </location>
</feature>
<dbReference type="SUPFAM" id="SSF81653">
    <property type="entry name" value="Calcium ATPase, transduction domain A"/>
    <property type="match status" value="1"/>
</dbReference>
<dbReference type="SUPFAM" id="SSF56784">
    <property type="entry name" value="HAD-like"/>
    <property type="match status" value="1"/>
</dbReference>
<dbReference type="NCBIfam" id="TIGR01494">
    <property type="entry name" value="ATPase_P-type"/>
    <property type="match status" value="2"/>
</dbReference>
<evidence type="ECO:0000256" key="2">
    <source>
        <dbReference type="ARBA" id="ARBA00022475"/>
    </source>
</evidence>
<dbReference type="InterPro" id="IPR059000">
    <property type="entry name" value="ATPase_P-type_domA"/>
</dbReference>
<feature type="transmembrane region" description="Helical" evidence="9">
    <location>
        <begin position="844"/>
        <end position="863"/>
    </location>
</feature>
<keyword evidence="8 9" id="KW-0472">Membrane</keyword>
<dbReference type="InterPro" id="IPR004014">
    <property type="entry name" value="ATPase_P-typ_cation-transptr_N"/>
</dbReference>
<feature type="transmembrane region" description="Helical" evidence="9">
    <location>
        <begin position="165"/>
        <end position="184"/>
    </location>
</feature>
<dbReference type="SFLD" id="SFLDG00002">
    <property type="entry name" value="C1.7:_P-type_atpase_like"/>
    <property type="match status" value="1"/>
</dbReference>
<dbReference type="PRINTS" id="PR00119">
    <property type="entry name" value="CATATPASE"/>
</dbReference>
<evidence type="ECO:0000256" key="4">
    <source>
        <dbReference type="ARBA" id="ARBA00022741"/>
    </source>
</evidence>